<evidence type="ECO:0000256" key="5">
    <source>
        <dbReference type="ARBA" id="ARBA00022989"/>
    </source>
</evidence>
<comment type="subcellular location">
    <subcellularLocation>
        <location evidence="1">Cell membrane</location>
        <topology evidence="1">Multi-pass membrane protein</topology>
    </subcellularLocation>
</comment>
<evidence type="ECO:0000313" key="9">
    <source>
        <dbReference type="EMBL" id="MCC3268477.1"/>
    </source>
</evidence>
<reference evidence="9" key="1">
    <citation type="submission" date="2021-10" db="EMBL/GenBank/DDBJ databases">
        <title>Novel species in genus Arthrobacter.</title>
        <authorList>
            <person name="Liu Y."/>
        </authorList>
    </citation>
    <scope>NUCLEOTIDE SEQUENCE</scope>
    <source>
        <strain evidence="8">Zg-Y786</strain>
        <strain evidence="9">Zg-Y809</strain>
    </source>
</reference>
<dbReference type="PANTHER" id="PTHR34584">
    <property type="entry name" value="NA(+)/H(+) ANTIPORTER SUBUNIT E1"/>
    <property type="match status" value="1"/>
</dbReference>
<dbReference type="EMBL" id="JAJFZP010000005">
    <property type="protein sequence ID" value="MCC3268477.1"/>
    <property type="molecule type" value="Genomic_DNA"/>
</dbReference>
<dbReference type="Proteomes" id="UP001139168">
    <property type="component" value="Unassembled WGS sequence"/>
</dbReference>
<accession>A0A9X1M0I5</accession>
<keyword evidence="6 7" id="KW-0472">Membrane</keyword>
<feature type="transmembrane region" description="Helical" evidence="7">
    <location>
        <begin position="38"/>
        <end position="57"/>
    </location>
</feature>
<dbReference type="NCBIfam" id="NF006521">
    <property type="entry name" value="PRK08965.1-5"/>
    <property type="match status" value="1"/>
</dbReference>
<dbReference type="EMBL" id="JAJFZQ010000005">
    <property type="protein sequence ID" value="MCC3265740.1"/>
    <property type="molecule type" value="Genomic_DNA"/>
</dbReference>
<evidence type="ECO:0000256" key="4">
    <source>
        <dbReference type="ARBA" id="ARBA00022692"/>
    </source>
</evidence>
<comment type="caution">
    <text evidence="9">The sequence shown here is derived from an EMBL/GenBank/DDBJ whole genome shotgun (WGS) entry which is preliminary data.</text>
</comment>
<keyword evidence="4 7" id="KW-0812">Transmembrane</keyword>
<name>A0A9X1M0I5_9MICC</name>
<evidence type="ECO:0000256" key="3">
    <source>
        <dbReference type="ARBA" id="ARBA00022475"/>
    </source>
</evidence>
<protein>
    <submittedName>
        <fullName evidence="9">Na+/H+ antiporter subunit E</fullName>
    </submittedName>
</protein>
<dbReference type="AlphaFoldDB" id="A0A9X1M0I5"/>
<sequence length="208" mass="23100">MTRRAQMRNRPRVPLLKEIPLLIWLVFLWGALWQDFSAGNLIFGAVIAFIVANIFYLPPVELSGRFNPLYAAGFLARFFYKLVHASFEVLWLSVTKGPHIKNAVVGVKLRSRSDLLVTATGHALSLIPGSLVVEVDRSTSTLYLHCLNVSTPEEADKVRKDVRDTESWLIRSIGSREDLEVLKAEQAAGRKAADLANNRAESAKGANS</sequence>
<dbReference type="GO" id="GO:0008324">
    <property type="term" value="F:monoatomic cation transmembrane transporter activity"/>
    <property type="evidence" value="ECO:0007669"/>
    <property type="project" value="InterPro"/>
</dbReference>
<keyword evidence="5 7" id="KW-1133">Transmembrane helix</keyword>
<proteinExistence type="inferred from homology"/>
<evidence type="ECO:0000256" key="6">
    <source>
        <dbReference type="ARBA" id="ARBA00023136"/>
    </source>
</evidence>
<evidence type="ECO:0000256" key="7">
    <source>
        <dbReference type="SAM" id="Phobius"/>
    </source>
</evidence>
<keyword evidence="3" id="KW-1003">Cell membrane</keyword>
<feature type="transmembrane region" description="Helical" evidence="7">
    <location>
        <begin position="12"/>
        <end position="32"/>
    </location>
</feature>
<evidence type="ECO:0000313" key="10">
    <source>
        <dbReference type="Proteomes" id="UP001139168"/>
    </source>
</evidence>
<dbReference type="Pfam" id="PF01899">
    <property type="entry name" value="MNHE"/>
    <property type="match status" value="1"/>
</dbReference>
<evidence type="ECO:0000313" key="8">
    <source>
        <dbReference type="EMBL" id="MCC3265740.1"/>
    </source>
</evidence>
<evidence type="ECO:0000313" key="11">
    <source>
        <dbReference type="Proteomes" id="UP001139264"/>
    </source>
</evidence>
<organism evidence="9 11">
    <name type="scientific">Arthrobacter gengyunqii</name>
    <dbReference type="NCBI Taxonomy" id="2886940"/>
    <lineage>
        <taxon>Bacteria</taxon>
        <taxon>Bacillati</taxon>
        <taxon>Actinomycetota</taxon>
        <taxon>Actinomycetes</taxon>
        <taxon>Micrococcales</taxon>
        <taxon>Micrococcaceae</taxon>
        <taxon>Arthrobacter</taxon>
    </lineage>
</organism>
<comment type="similarity">
    <text evidence="2">Belongs to the CPA3 antiporters (TC 2.A.63) subunit E family.</text>
</comment>
<dbReference type="RefSeq" id="WP_227890569.1">
    <property type="nucleotide sequence ID" value="NZ_CP095461.1"/>
</dbReference>
<dbReference type="InterPro" id="IPR002758">
    <property type="entry name" value="Cation_antiport_E"/>
</dbReference>
<dbReference type="GO" id="GO:0005886">
    <property type="term" value="C:plasma membrane"/>
    <property type="evidence" value="ECO:0007669"/>
    <property type="project" value="UniProtKB-SubCell"/>
</dbReference>
<dbReference type="PANTHER" id="PTHR34584:SF1">
    <property type="entry name" value="NA(+)_H(+) ANTIPORTER SUBUNIT E1"/>
    <property type="match status" value="1"/>
</dbReference>
<evidence type="ECO:0000256" key="2">
    <source>
        <dbReference type="ARBA" id="ARBA00006228"/>
    </source>
</evidence>
<evidence type="ECO:0000256" key="1">
    <source>
        <dbReference type="ARBA" id="ARBA00004651"/>
    </source>
</evidence>
<keyword evidence="10" id="KW-1185">Reference proteome</keyword>
<gene>
    <name evidence="9" type="ORF">LJ751_03750</name>
    <name evidence="8" type="ORF">LJ752_06745</name>
</gene>
<dbReference type="Proteomes" id="UP001139264">
    <property type="component" value="Unassembled WGS sequence"/>
</dbReference>